<dbReference type="Gene3D" id="3.40.1710.10">
    <property type="entry name" value="abc type-2 transporter like domain"/>
    <property type="match status" value="1"/>
</dbReference>
<evidence type="ECO:0000256" key="4">
    <source>
        <dbReference type="ARBA" id="ARBA00022989"/>
    </source>
</evidence>
<dbReference type="RefSeq" id="WP_344760789.1">
    <property type="nucleotide sequence ID" value="NZ_BAAAZU010000031.1"/>
</dbReference>
<comment type="subcellular location">
    <subcellularLocation>
        <location evidence="1">Cell membrane</location>
        <topology evidence="1">Multi-pass membrane protein</topology>
    </subcellularLocation>
</comment>
<keyword evidence="2" id="KW-1003">Cell membrane</keyword>
<feature type="transmembrane region" description="Helical" evidence="6">
    <location>
        <begin position="303"/>
        <end position="327"/>
    </location>
</feature>
<gene>
    <name evidence="8" type="ORF">GCM10022229_29480</name>
</gene>
<feature type="domain" description="ABC-2 type transporter transmembrane" evidence="7">
    <location>
        <begin position="29"/>
        <end position="374"/>
    </location>
</feature>
<evidence type="ECO:0000313" key="8">
    <source>
        <dbReference type="EMBL" id="GAA3933648.1"/>
    </source>
</evidence>
<evidence type="ECO:0000256" key="1">
    <source>
        <dbReference type="ARBA" id="ARBA00004651"/>
    </source>
</evidence>
<keyword evidence="3 6" id="KW-0812">Transmembrane</keyword>
<feature type="transmembrane region" description="Helical" evidence="6">
    <location>
        <begin position="31"/>
        <end position="49"/>
    </location>
</feature>
<dbReference type="PANTHER" id="PTHR30294:SF47">
    <property type="entry name" value="INNER MEMBRANE TRANSPORT PERMEASE YHHJ"/>
    <property type="match status" value="1"/>
</dbReference>
<feature type="transmembrane region" description="Helical" evidence="6">
    <location>
        <begin position="358"/>
        <end position="380"/>
    </location>
</feature>
<keyword evidence="4 6" id="KW-1133">Transmembrane helix</keyword>
<keyword evidence="9" id="KW-1185">Reference proteome</keyword>
<feature type="transmembrane region" description="Helical" evidence="6">
    <location>
        <begin position="235"/>
        <end position="259"/>
    </location>
</feature>
<proteinExistence type="predicted"/>
<evidence type="ECO:0000256" key="6">
    <source>
        <dbReference type="SAM" id="Phobius"/>
    </source>
</evidence>
<accession>A0ABP7N241</accession>
<dbReference type="Pfam" id="PF12698">
    <property type="entry name" value="ABC2_membrane_3"/>
    <property type="match status" value="1"/>
</dbReference>
<evidence type="ECO:0000259" key="7">
    <source>
        <dbReference type="Pfam" id="PF12698"/>
    </source>
</evidence>
<dbReference type="Proteomes" id="UP001501727">
    <property type="component" value="Unassembled WGS sequence"/>
</dbReference>
<name>A0ABP7N241_9GAMM</name>
<organism evidence="8 9">
    <name type="scientific">Luteimonas lutimaris</name>
    <dbReference type="NCBI Taxonomy" id="698645"/>
    <lineage>
        <taxon>Bacteria</taxon>
        <taxon>Pseudomonadati</taxon>
        <taxon>Pseudomonadota</taxon>
        <taxon>Gammaproteobacteria</taxon>
        <taxon>Lysobacterales</taxon>
        <taxon>Lysobacteraceae</taxon>
        <taxon>Luteimonas</taxon>
    </lineage>
</organism>
<dbReference type="EMBL" id="BAAAZU010000031">
    <property type="protein sequence ID" value="GAA3933648.1"/>
    <property type="molecule type" value="Genomic_DNA"/>
</dbReference>
<reference evidence="9" key="1">
    <citation type="journal article" date="2019" name="Int. J. Syst. Evol. Microbiol.">
        <title>The Global Catalogue of Microorganisms (GCM) 10K type strain sequencing project: providing services to taxonomists for standard genome sequencing and annotation.</title>
        <authorList>
            <consortium name="The Broad Institute Genomics Platform"/>
            <consortium name="The Broad Institute Genome Sequencing Center for Infectious Disease"/>
            <person name="Wu L."/>
            <person name="Ma J."/>
        </authorList>
    </citation>
    <scope>NUCLEOTIDE SEQUENCE [LARGE SCALE GENOMIC DNA]</scope>
    <source>
        <strain evidence="9">JCM 16916</strain>
    </source>
</reference>
<evidence type="ECO:0000256" key="2">
    <source>
        <dbReference type="ARBA" id="ARBA00022475"/>
    </source>
</evidence>
<comment type="caution">
    <text evidence="8">The sequence shown here is derived from an EMBL/GenBank/DDBJ whole genome shotgun (WGS) entry which is preliminary data.</text>
</comment>
<dbReference type="PANTHER" id="PTHR30294">
    <property type="entry name" value="MEMBRANE COMPONENT OF ABC TRANSPORTER YHHJ-RELATED"/>
    <property type="match status" value="1"/>
</dbReference>
<sequence length="392" mass="41221">MAAGLSAPREDGFAASWRAELRHLRRNRWDLAFITVFPLAMVLLMGWLFSAGGMRQLPVAVVDLDHSADSRLLLRMLDASPGIEVVSQPGTLDEAFSQVRALDVFAVAWIPRDFSRSARRTEAATVIAYYNASYLAGGQSAMRDIADAVTAFNARLLGEHIGLQLGPAKLRAAPMAVDAAILFNPARSYALFLLPLAFAAVLSLVAALAMTAALGREVRDGTLARWLGARPWGAIAGKLLPYVLLFSLHGLLATLWVGWAHGSGVAGSVPALALGQLLLHLAGAGLALLFVGVTRDMGTALSLVGLSIGASLAFSSATFPVIGAPLFTRVWSALLPLTAYVKLQMQQLLVGAPWQVSLAPMATLAGIALLAGGIGGWRLAAMRSGALRRAGA</sequence>
<evidence type="ECO:0000256" key="5">
    <source>
        <dbReference type="ARBA" id="ARBA00023136"/>
    </source>
</evidence>
<feature type="transmembrane region" description="Helical" evidence="6">
    <location>
        <begin position="271"/>
        <end position="291"/>
    </location>
</feature>
<evidence type="ECO:0000313" key="9">
    <source>
        <dbReference type="Proteomes" id="UP001501727"/>
    </source>
</evidence>
<protein>
    <submittedName>
        <fullName evidence="8">ABC transporter permease</fullName>
    </submittedName>
</protein>
<keyword evidence="5 6" id="KW-0472">Membrane</keyword>
<dbReference type="InterPro" id="IPR013525">
    <property type="entry name" value="ABC2_TM"/>
</dbReference>
<evidence type="ECO:0000256" key="3">
    <source>
        <dbReference type="ARBA" id="ARBA00022692"/>
    </source>
</evidence>
<dbReference type="InterPro" id="IPR051449">
    <property type="entry name" value="ABC-2_transporter_component"/>
</dbReference>
<feature type="transmembrane region" description="Helical" evidence="6">
    <location>
        <begin position="189"/>
        <end position="214"/>
    </location>
</feature>